<proteinExistence type="predicted"/>
<dbReference type="AlphaFoldDB" id="A0A5P8KDI5"/>
<name>A0A5P8KDI5_9ACTN</name>
<evidence type="ECO:0000313" key="2">
    <source>
        <dbReference type="EMBL" id="QFR01192.1"/>
    </source>
</evidence>
<dbReference type="KEGG" id="sphv:F9278_39050"/>
<feature type="region of interest" description="Disordered" evidence="1">
    <location>
        <begin position="197"/>
        <end position="223"/>
    </location>
</feature>
<dbReference type="Proteomes" id="UP000327294">
    <property type="component" value="Chromosome"/>
</dbReference>
<protein>
    <submittedName>
        <fullName evidence="2">Sensor domain-containing protein</fullName>
    </submittedName>
</protein>
<dbReference type="Gene3D" id="3.40.1000.70">
    <property type="entry name" value="PknH-like extracellular domain"/>
    <property type="match status" value="1"/>
</dbReference>
<gene>
    <name evidence="2" type="ORF">F9278_39050</name>
</gene>
<feature type="compositionally biased region" description="Basic and acidic residues" evidence="1">
    <location>
        <begin position="201"/>
        <end position="223"/>
    </location>
</feature>
<evidence type="ECO:0000313" key="3">
    <source>
        <dbReference type="Proteomes" id="UP000327294"/>
    </source>
</evidence>
<dbReference type="RefSeq" id="WP_152172510.1">
    <property type="nucleotide sequence ID" value="NZ_CP045096.1"/>
</dbReference>
<accession>A0A5P8KDI5</accession>
<organism evidence="2 3">
    <name type="scientific">Streptomyces phaeolivaceus</name>
    <dbReference type="NCBI Taxonomy" id="2653200"/>
    <lineage>
        <taxon>Bacteria</taxon>
        <taxon>Bacillati</taxon>
        <taxon>Actinomycetota</taxon>
        <taxon>Actinomycetes</taxon>
        <taxon>Kitasatosporales</taxon>
        <taxon>Streptomycetaceae</taxon>
        <taxon>Streptomyces</taxon>
    </lineage>
</organism>
<keyword evidence="3" id="KW-1185">Reference proteome</keyword>
<dbReference type="InterPro" id="IPR038232">
    <property type="entry name" value="PknH-like_Extracell_sf"/>
</dbReference>
<dbReference type="PROSITE" id="PS51257">
    <property type="entry name" value="PROKAR_LIPOPROTEIN"/>
    <property type="match status" value="1"/>
</dbReference>
<dbReference type="EMBL" id="CP045096">
    <property type="protein sequence ID" value="QFR01192.1"/>
    <property type="molecule type" value="Genomic_DNA"/>
</dbReference>
<sequence>MKITGVSFVAVTIAVALLTGGCGGGGGGGDRRLPTRAEVSAALLREADLTGYDQIQPDKEAVPPDGSDRPKCLRALNDLDYGTPASDTAAQARIEFGHSQLGPWIRQTLRVYRDDSAAGKAYERVLADLADCGEFTITWSDLARSGTERLRETTDPRLGDRSWAADIQVELGGFPSGETKTLVQRGRLLVVISHAAAPDAPPRRETEDITRRATDRATRALDV</sequence>
<reference evidence="2 3" key="1">
    <citation type="submission" date="2019-10" db="EMBL/GenBank/DDBJ databases">
        <title>Streptomyces sp. strain GY16 isolated from leaves of Broussonetia papyrifera.</title>
        <authorList>
            <person name="Mo P."/>
        </authorList>
    </citation>
    <scope>NUCLEOTIDE SEQUENCE [LARGE SCALE GENOMIC DNA]</scope>
    <source>
        <strain evidence="2 3">GY16</strain>
    </source>
</reference>
<evidence type="ECO:0000256" key="1">
    <source>
        <dbReference type="SAM" id="MobiDB-lite"/>
    </source>
</evidence>